<dbReference type="SUPFAM" id="SSF81343">
    <property type="entry name" value="Fumarate reductase respiratory complex transmembrane subunits"/>
    <property type="match status" value="1"/>
</dbReference>
<accession>A0A345UBH2</accession>
<evidence type="ECO:0000256" key="1">
    <source>
        <dbReference type="SAM" id="Phobius"/>
    </source>
</evidence>
<reference evidence="2" key="1">
    <citation type="submission" date="2018-05" db="EMBL/GenBank/DDBJ databases">
        <title>Organellar genomes of Gracilariaceae.</title>
        <authorList>
            <person name="Iha C."/>
            <person name="Oliveira M.C."/>
        </authorList>
    </citation>
    <scope>NUCLEOTIDE SEQUENCE</scope>
</reference>
<keyword evidence="1" id="KW-0812">Transmembrane</keyword>
<name>A0A345UBH2_9FLOR</name>
<proteinExistence type="predicted"/>
<dbReference type="Gene3D" id="1.20.1300.10">
    <property type="entry name" value="Fumarate reductase/succinate dehydrogenase, transmembrane subunit"/>
    <property type="match status" value="1"/>
</dbReference>
<keyword evidence="1" id="KW-1133">Transmembrane helix</keyword>
<geneLocation type="mitochondrion" evidence="2"/>
<feature type="transmembrane region" description="Helical" evidence="1">
    <location>
        <begin position="6"/>
        <end position="36"/>
    </location>
</feature>
<keyword evidence="1" id="KW-0472">Membrane</keyword>
<dbReference type="GO" id="GO:0016020">
    <property type="term" value="C:membrane"/>
    <property type="evidence" value="ECO:0007669"/>
    <property type="project" value="InterPro"/>
</dbReference>
<gene>
    <name evidence="2" type="primary">sdh4</name>
</gene>
<sequence length="79" mass="9088">MFDITWIFIRLGGFFLLGGVVLDVELTMFIIGLVLLHMNFGLKTILNDYIHINKIKIALLLLIRLSSIEIGRYILELLL</sequence>
<dbReference type="AlphaFoldDB" id="A0A345UBH2"/>
<organism evidence="2">
    <name type="scientific">Gracilaria vermiculophylla</name>
    <dbReference type="NCBI Taxonomy" id="2608709"/>
    <lineage>
        <taxon>Eukaryota</taxon>
        <taxon>Rhodophyta</taxon>
        <taxon>Florideophyceae</taxon>
        <taxon>Rhodymeniophycidae</taxon>
        <taxon>Gracilariales</taxon>
        <taxon>Gracilariaceae</taxon>
        <taxon>Gracilaria</taxon>
    </lineage>
</organism>
<dbReference type="InterPro" id="IPR034804">
    <property type="entry name" value="SQR/QFR_C/D"/>
</dbReference>
<dbReference type="EMBL" id="MH396022">
    <property type="protein sequence ID" value="AXI97808.1"/>
    <property type="molecule type" value="Genomic_DNA"/>
</dbReference>
<keyword evidence="2" id="KW-0496">Mitochondrion</keyword>
<protein>
    <submittedName>
        <fullName evidence="2">Succinate dehydrogenase subunit 4</fullName>
    </submittedName>
</protein>
<evidence type="ECO:0000313" key="2">
    <source>
        <dbReference type="EMBL" id="AXI97808.1"/>
    </source>
</evidence>